<protein>
    <submittedName>
        <fullName evidence="1">Uncharacterized protein</fullName>
    </submittedName>
</protein>
<organism evidence="1 2">
    <name type="scientific">Hondaea fermentalgiana</name>
    <dbReference type="NCBI Taxonomy" id="2315210"/>
    <lineage>
        <taxon>Eukaryota</taxon>
        <taxon>Sar</taxon>
        <taxon>Stramenopiles</taxon>
        <taxon>Bigyra</taxon>
        <taxon>Labyrinthulomycetes</taxon>
        <taxon>Thraustochytrida</taxon>
        <taxon>Thraustochytriidae</taxon>
        <taxon>Hondaea</taxon>
    </lineage>
</organism>
<evidence type="ECO:0000313" key="1">
    <source>
        <dbReference type="EMBL" id="GBG33960.1"/>
    </source>
</evidence>
<dbReference type="AlphaFoldDB" id="A0A2R5GSZ3"/>
<dbReference type="Proteomes" id="UP000241890">
    <property type="component" value="Unassembled WGS sequence"/>
</dbReference>
<proteinExistence type="predicted"/>
<name>A0A2R5GSZ3_9STRA</name>
<dbReference type="EMBL" id="BEYU01000175">
    <property type="protein sequence ID" value="GBG33960.1"/>
    <property type="molecule type" value="Genomic_DNA"/>
</dbReference>
<sequence>MATLEASRLYRRALKLARELDRTPGGVFSTFNLLRVWTGHRVAYEDAVMWPDGPFDDEPLSMHAMVKEELAGRAPPPKPAQQDFIASFTMQRLRDFHADAHFLQVTPHLEDTLRRKLRQQHDPSDQNAGARLFSRPPSVKVSELGTPGVKTWYPSIQGLLIAQRRAIAADFRTALPLDQHPSMTALQLTTKYRNPAEQAQLISKLLRATVMSLENVRDSLRTDTYAPCGALSWITPDCDNESDPYTSERVDAMGRVQALNGSVRPLALYPSSRQEVHEYISKPKAAASFSIEKDWFDNMHDLEGCILHANPAMTDPFAGQQLILLVKADGKDGATSDSYVGISLNKPRVHVDATLRWPRCSIGGRLRLLGVDNLKKDLNGHPASVRVAESLPWPAQDLEGSEHSLLMTIAAWESVDDEKRGRPNMFYGGATGDAISIIFDGEPRANARPLGASGLHVSCASTREPSDGRVNYYGGLEVFPMEDLEKGITQGRWTVLRPQNTKVLRKLVFGDLFETDCDKNHTAWNAVWAAVAKGACSTLYEASCASFRLGVTESFNLEDFVGEVGHPRHLERIYYELPSGIFHMEFLADLACEIEKARGVPQVASVGRYDHLVERLSVPPKLTAPPAENFLPYHQIWEISEDASLKHDAAFGDAHLQDGESFFRDARFMDLQADCDDLDSEFDFDIDEDFNYDFYFDDDDDDNYDDDDDDDNDGNTHFSGVQKKVDRWDDLTKDHGSGPEMLPADLLESYLELAKRIEWLHESGRLHGDELKCILDEAAKEPTGILLRNLLHIPAFSAALHDDADAMARNGQIEAIHHGNDAEALRVYRDPWKDVQNKCRELLHSGRFHDIEAVADEMIEKYPELLEAAIRHAEPGRVDSKDLENLDWETISGEGDTWDQALTPFEKTSPLRISKAEDDNDTAWEEEFDEGDFEFMREISDTFANLHRSERDLKFDGSLDALKDKETREVSESPQLPADGVKKLLQRALDGEIPLTHESLQRAVRVLVDAGFPALSNMSMYSRAEVEILSDAQLKLLLELALPHV</sequence>
<comment type="caution">
    <text evidence="1">The sequence shown here is derived from an EMBL/GenBank/DDBJ whole genome shotgun (WGS) entry which is preliminary data.</text>
</comment>
<accession>A0A2R5GSZ3</accession>
<reference evidence="1 2" key="1">
    <citation type="submission" date="2017-12" db="EMBL/GenBank/DDBJ databases">
        <title>Sequencing, de novo assembly and annotation of complete genome of a new Thraustochytrid species, strain FCC1311.</title>
        <authorList>
            <person name="Sedici K."/>
            <person name="Godart F."/>
            <person name="Aiese Cigliano R."/>
            <person name="Sanseverino W."/>
            <person name="Barakat M."/>
            <person name="Ortet P."/>
            <person name="Marechal E."/>
            <person name="Cagnac O."/>
            <person name="Amato A."/>
        </authorList>
    </citation>
    <scope>NUCLEOTIDE SEQUENCE [LARGE SCALE GENOMIC DNA]</scope>
</reference>
<evidence type="ECO:0000313" key="2">
    <source>
        <dbReference type="Proteomes" id="UP000241890"/>
    </source>
</evidence>
<keyword evidence="2" id="KW-1185">Reference proteome</keyword>
<dbReference type="InParanoid" id="A0A2R5GSZ3"/>
<gene>
    <name evidence="1" type="ORF">FCC1311_101832</name>
</gene>